<feature type="active site" description="Proton acceptor" evidence="3">
    <location>
        <position position="181"/>
    </location>
</feature>
<dbReference type="GO" id="GO:0000271">
    <property type="term" value="P:polysaccharide biosynthetic process"/>
    <property type="evidence" value="ECO:0007669"/>
    <property type="project" value="TreeGrafter"/>
</dbReference>
<feature type="modified residue" description="N6-(pyridoxal phosphate)lysine" evidence="4">
    <location>
        <position position="181"/>
    </location>
</feature>
<dbReference type="eggNOG" id="COG0399">
    <property type="taxonomic scope" value="Bacteria"/>
</dbReference>
<dbReference type="EMBL" id="JMIH01000014">
    <property type="protein sequence ID" value="KEO75005.1"/>
    <property type="molecule type" value="Genomic_DNA"/>
</dbReference>
<evidence type="ECO:0000313" key="7">
    <source>
        <dbReference type="Proteomes" id="UP000027821"/>
    </source>
</evidence>
<keyword evidence="6" id="KW-0808">Transferase</keyword>
<dbReference type="Gene3D" id="3.40.640.10">
    <property type="entry name" value="Type I PLP-dependent aspartate aminotransferase-like (Major domain)"/>
    <property type="match status" value="1"/>
</dbReference>
<protein>
    <submittedName>
        <fullName evidence="6">Aminotransferase DegT</fullName>
    </submittedName>
</protein>
<evidence type="ECO:0000256" key="1">
    <source>
        <dbReference type="ARBA" id="ARBA00022898"/>
    </source>
</evidence>
<gene>
    <name evidence="6" type="ORF">EL17_04845</name>
</gene>
<dbReference type="InterPro" id="IPR015424">
    <property type="entry name" value="PyrdxlP-dep_Trfase"/>
</dbReference>
<comment type="similarity">
    <text evidence="2 5">Belongs to the DegT/DnrJ/EryC1 family.</text>
</comment>
<evidence type="ECO:0000256" key="5">
    <source>
        <dbReference type="RuleBase" id="RU004508"/>
    </source>
</evidence>
<evidence type="ECO:0000256" key="2">
    <source>
        <dbReference type="ARBA" id="ARBA00037999"/>
    </source>
</evidence>
<name>A0A074L3F2_9BACT</name>
<dbReference type="SUPFAM" id="SSF53383">
    <property type="entry name" value="PLP-dependent transferases"/>
    <property type="match status" value="1"/>
</dbReference>
<dbReference type="GO" id="GO:0008483">
    <property type="term" value="F:transaminase activity"/>
    <property type="evidence" value="ECO:0007669"/>
    <property type="project" value="UniProtKB-KW"/>
</dbReference>
<dbReference type="OrthoDB" id="9810913at2"/>
<keyword evidence="1 4" id="KW-0663">Pyridoxal phosphate</keyword>
<dbReference type="AlphaFoldDB" id="A0A074L3F2"/>
<organism evidence="6 7">
    <name type="scientific">Anditalea andensis</name>
    <dbReference type="NCBI Taxonomy" id="1048983"/>
    <lineage>
        <taxon>Bacteria</taxon>
        <taxon>Pseudomonadati</taxon>
        <taxon>Bacteroidota</taxon>
        <taxon>Cytophagia</taxon>
        <taxon>Cytophagales</taxon>
        <taxon>Cytophagaceae</taxon>
        <taxon>Anditalea</taxon>
    </lineage>
</organism>
<evidence type="ECO:0000313" key="6">
    <source>
        <dbReference type="EMBL" id="KEO75005.1"/>
    </source>
</evidence>
<dbReference type="STRING" id="1048983.EL17_04845"/>
<reference evidence="6 7" key="1">
    <citation type="submission" date="2014-04" db="EMBL/GenBank/DDBJ databases">
        <title>Characterization and application of a salt tolerant electro-active bacterium.</title>
        <authorList>
            <person name="Yang L."/>
            <person name="Wei S."/>
            <person name="Tay Q.X.M."/>
        </authorList>
    </citation>
    <scope>NUCLEOTIDE SEQUENCE [LARGE SCALE GENOMIC DNA]</scope>
    <source>
        <strain evidence="6 7">LY1</strain>
    </source>
</reference>
<dbReference type="RefSeq" id="WP_035071450.1">
    <property type="nucleotide sequence ID" value="NZ_JMIH01000014.1"/>
</dbReference>
<keyword evidence="7" id="KW-1185">Reference proteome</keyword>
<dbReference type="Pfam" id="PF01041">
    <property type="entry name" value="DegT_DnrJ_EryC1"/>
    <property type="match status" value="1"/>
</dbReference>
<keyword evidence="6" id="KW-0032">Aminotransferase</keyword>
<evidence type="ECO:0000256" key="3">
    <source>
        <dbReference type="PIRSR" id="PIRSR000390-1"/>
    </source>
</evidence>
<dbReference type="PANTHER" id="PTHR30244:SF9">
    <property type="entry name" value="PROTEIN RV3402C"/>
    <property type="match status" value="1"/>
</dbReference>
<dbReference type="GO" id="GO:0030170">
    <property type="term" value="F:pyridoxal phosphate binding"/>
    <property type="evidence" value="ECO:0007669"/>
    <property type="project" value="TreeGrafter"/>
</dbReference>
<dbReference type="CDD" id="cd00616">
    <property type="entry name" value="AHBA_syn"/>
    <property type="match status" value="1"/>
</dbReference>
<dbReference type="InterPro" id="IPR000653">
    <property type="entry name" value="DegT/StrS_aminotransferase"/>
</dbReference>
<dbReference type="Proteomes" id="UP000027821">
    <property type="component" value="Unassembled WGS sequence"/>
</dbReference>
<comment type="caution">
    <text evidence="6">The sequence shown here is derived from an EMBL/GenBank/DDBJ whole genome shotgun (WGS) entry which is preliminary data.</text>
</comment>
<dbReference type="PANTHER" id="PTHR30244">
    <property type="entry name" value="TRANSAMINASE"/>
    <property type="match status" value="1"/>
</dbReference>
<sequence length="360" mass="40132">MLNVTKTYLPPLDEYTKYLEGIWSSAKLTNYGPLVQKLEADLKSYLGVKHLFFVNNGTLALQIAIKALGLSKKIITTPFSYVATTSSIVWEGCEPIFADIEKDTLSLDPSLIEDLITPDTEAILATHVYGIPCDVERIQAIADKHNLKVIYDAAHAFGVKFKDSSILNYGDVSTISFHATKLFHTGEGGAIVTDNDEIAYKISYMMNFGHDGPEKFVGIGINGKNSEIHAALGLCILPKVGELMDLRKSIHKIYDDHLAGNGIIRPYIGDNVTYNFAYYPVILPSEQLLLKVIKALNQEDIFPRRYFYPSLADLNYVQYEGNLPVTDDVCARILCLPLFHDLSEDNVINICSIIEKCIKQ</sequence>
<proteinExistence type="inferred from homology"/>
<evidence type="ECO:0000256" key="4">
    <source>
        <dbReference type="PIRSR" id="PIRSR000390-2"/>
    </source>
</evidence>
<dbReference type="InterPro" id="IPR015421">
    <property type="entry name" value="PyrdxlP-dep_Trfase_major"/>
</dbReference>
<dbReference type="PIRSF" id="PIRSF000390">
    <property type="entry name" value="PLP_StrS"/>
    <property type="match status" value="1"/>
</dbReference>
<accession>A0A074L3F2</accession>